<evidence type="ECO:0000256" key="6">
    <source>
        <dbReference type="ARBA" id="ARBA00022989"/>
    </source>
</evidence>
<name>A0A937UMQ6_9ACTN</name>
<dbReference type="AlphaFoldDB" id="A0A937UMQ6"/>
<evidence type="ECO:0000313" key="10">
    <source>
        <dbReference type="Proteomes" id="UP000604475"/>
    </source>
</evidence>
<keyword evidence="6 8" id="KW-1133">Transmembrane helix</keyword>
<feature type="transmembrane region" description="Helical" evidence="8">
    <location>
        <begin position="60"/>
        <end position="81"/>
    </location>
</feature>
<evidence type="ECO:0000256" key="1">
    <source>
        <dbReference type="ARBA" id="ARBA00004651"/>
    </source>
</evidence>
<dbReference type="Pfam" id="PF04066">
    <property type="entry name" value="MrpF_PhaF"/>
    <property type="match status" value="1"/>
</dbReference>
<keyword evidence="3" id="KW-0813">Transport</keyword>
<dbReference type="RefSeq" id="WP_203007763.1">
    <property type="nucleotide sequence ID" value="NZ_JADWYU010000088.1"/>
</dbReference>
<organism evidence="9 10">
    <name type="scientific">Frankia nepalensis</name>
    <dbReference type="NCBI Taxonomy" id="1836974"/>
    <lineage>
        <taxon>Bacteria</taxon>
        <taxon>Bacillati</taxon>
        <taxon>Actinomycetota</taxon>
        <taxon>Actinomycetes</taxon>
        <taxon>Frankiales</taxon>
        <taxon>Frankiaceae</taxon>
        <taxon>Frankia</taxon>
    </lineage>
</organism>
<protein>
    <submittedName>
        <fullName evidence="9">Sodium:proton antiporter</fullName>
    </submittedName>
</protein>
<evidence type="ECO:0000256" key="8">
    <source>
        <dbReference type="SAM" id="Phobius"/>
    </source>
</evidence>
<dbReference type="InterPro" id="IPR007208">
    <property type="entry name" value="MrpF/PhaF-like"/>
</dbReference>
<keyword evidence="10" id="KW-1185">Reference proteome</keyword>
<sequence>MSIIYGVTLALLGVAGLLTLDRAVRGPTNLDRVVALDVLVVLLVCGVAVDIAMYREGWNIALLGVVALLGFLGSVTAGRLVEQRGTTR</sequence>
<dbReference type="GO" id="GO:0005886">
    <property type="term" value="C:plasma membrane"/>
    <property type="evidence" value="ECO:0007669"/>
    <property type="project" value="UniProtKB-SubCell"/>
</dbReference>
<dbReference type="GO" id="GO:0015385">
    <property type="term" value="F:sodium:proton antiporter activity"/>
    <property type="evidence" value="ECO:0007669"/>
    <property type="project" value="TreeGrafter"/>
</dbReference>
<comment type="caution">
    <text evidence="9">The sequence shown here is derived from an EMBL/GenBank/DDBJ whole genome shotgun (WGS) entry which is preliminary data.</text>
</comment>
<reference evidence="9" key="1">
    <citation type="submission" date="2020-12" db="EMBL/GenBank/DDBJ databases">
        <title>Genomic characterization of non-nitrogen-fixing Frankia strains.</title>
        <authorList>
            <person name="Carlos-Shanley C."/>
            <person name="Guerra T."/>
            <person name="Hahn D."/>
        </authorList>
    </citation>
    <scope>NUCLEOTIDE SEQUENCE</scope>
    <source>
        <strain evidence="9">CN6</strain>
    </source>
</reference>
<evidence type="ECO:0000256" key="5">
    <source>
        <dbReference type="ARBA" id="ARBA00022692"/>
    </source>
</evidence>
<comment type="similarity">
    <text evidence="2">Belongs to the CPA3 antiporters (TC 2.A.63) subunit F family.</text>
</comment>
<gene>
    <name evidence="9" type="ORF">I7412_07990</name>
</gene>
<proteinExistence type="inferred from homology"/>
<comment type="subcellular location">
    <subcellularLocation>
        <location evidence="1">Cell membrane</location>
        <topology evidence="1">Multi-pass membrane protein</topology>
    </subcellularLocation>
</comment>
<evidence type="ECO:0000256" key="7">
    <source>
        <dbReference type="ARBA" id="ARBA00023136"/>
    </source>
</evidence>
<keyword evidence="7 8" id="KW-0472">Membrane</keyword>
<feature type="transmembrane region" description="Helical" evidence="8">
    <location>
        <begin position="33"/>
        <end position="53"/>
    </location>
</feature>
<evidence type="ECO:0000256" key="4">
    <source>
        <dbReference type="ARBA" id="ARBA00022475"/>
    </source>
</evidence>
<keyword evidence="4" id="KW-1003">Cell membrane</keyword>
<evidence type="ECO:0000256" key="3">
    <source>
        <dbReference type="ARBA" id="ARBA00022448"/>
    </source>
</evidence>
<dbReference type="PANTHER" id="PTHR34702:SF1">
    <property type="entry name" value="NA(+)_H(+) ANTIPORTER SUBUNIT F"/>
    <property type="match status" value="1"/>
</dbReference>
<accession>A0A937UMQ6</accession>
<keyword evidence="5 8" id="KW-0812">Transmembrane</keyword>
<dbReference type="EMBL" id="JAEACQ010000156">
    <property type="protein sequence ID" value="MBL7627107.1"/>
    <property type="molecule type" value="Genomic_DNA"/>
</dbReference>
<evidence type="ECO:0000313" key="9">
    <source>
        <dbReference type="EMBL" id="MBL7627107.1"/>
    </source>
</evidence>
<evidence type="ECO:0000256" key="2">
    <source>
        <dbReference type="ARBA" id="ARBA00009212"/>
    </source>
</evidence>
<dbReference type="PANTHER" id="PTHR34702">
    <property type="entry name" value="NA(+)/H(+) ANTIPORTER SUBUNIT F1"/>
    <property type="match status" value="1"/>
</dbReference>
<dbReference type="Proteomes" id="UP000604475">
    <property type="component" value="Unassembled WGS sequence"/>
</dbReference>